<name>A0A3P7P680_9FIRM</name>
<dbReference type="InterPro" id="IPR004013">
    <property type="entry name" value="PHP_dom"/>
</dbReference>
<dbReference type="InterPro" id="IPR010140">
    <property type="entry name" value="Histidinol_P_phosphatase_HisJ"/>
</dbReference>
<dbReference type="SUPFAM" id="SSF89550">
    <property type="entry name" value="PHP domain-like"/>
    <property type="match status" value="1"/>
</dbReference>
<dbReference type="UniPathway" id="UPA00031">
    <property type="reaction ID" value="UER00013"/>
</dbReference>
<keyword evidence="4 8" id="KW-0028">Amino-acid biosynthesis</keyword>
<dbReference type="PANTHER" id="PTHR21039">
    <property type="entry name" value="HISTIDINOL PHOSPHATASE-RELATED"/>
    <property type="match status" value="1"/>
</dbReference>
<evidence type="ECO:0000256" key="3">
    <source>
        <dbReference type="ARBA" id="ARBA00013085"/>
    </source>
</evidence>
<keyword evidence="6 8" id="KW-0368">Histidine biosynthesis</keyword>
<dbReference type="RefSeq" id="WP_125138091.1">
    <property type="nucleotide sequence ID" value="NZ_LR130778.1"/>
</dbReference>
<dbReference type="Gene3D" id="3.20.20.140">
    <property type="entry name" value="Metal-dependent hydrolases"/>
    <property type="match status" value="1"/>
</dbReference>
<evidence type="ECO:0000259" key="9">
    <source>
        <dbReference type="SMART" id="SM00481"/>
    </source>
</evidence>
<keyword evidence="5 8" id="KW-0378">Hydrolase</keyword>
<dbReference type="InterPro" id="IPR016195">
    <property type="entry name" value="Pol/histidinol_Pase-like"/>
</dbReference>
<dbReference type="EMBL" id="LR130778">
    <property type="protein sequence ID" value="VDN49050.1"/>
    <property type="molecule type" value="Genomic_DNA"/>
</dbReference>
<evidence type="ECO:0000313" key="10">
    <source>
        <dbReference type="EMBL" id="VDN49050.1"/>
    </source>
</evidence>
<dbReference type="AlphaFoldDB" id="A0A3P7P680"/>
<evidence type="ECO:0000256" key="5">
    <source>
        <dbReference type="ARBA" id="ARBA00022801"/>
    </source>
</evidence>
<dbReference type="Pfam" id="PF02811">
    <property type="entry name" value="PHP"/>
    <property type="match status" value="1"/>
</dbReference>
<accession>A0A3P7P680</accession>
<evidence type="ECO:0000256" key="6">
    <source>
        <dbReference type="ARBA" id="ARBA00023102"/>
    </source>
</evidence>
<protein>
    <recommendedName>
        <fullName evidence="3 8">Histidinol-phosphatase</fullName>
        <shortName evidence="8">HolPase</shortName>
        <ecNumber evidence="3 8">3.1.3.15</ecNumber>
    </recommendedName>
</protein>
<comment type="pathway">
    <text evidence="1 8">Amino-acid biosynthesis; L-histidine biosynthesis; L-histidine from 5-phospho-alpha-D-ribose 1-diphosphate: step 8/9.</text>
</comment>
<comment type="similarity">
    <text evidence="2 8">Belongs to the PHP hydrolase family. HisK subfamily.</text>
</comment>
<reference evidence="10 11" key="1">
    <citation type="submission" date="2018-09" db="EMBL/GenBank/DDBJ databases">
        <authorList>
            <person name="Postec A."/>
        </authorList>
    </citation>
    <scope>NUCLEOTIDE SEQUENCE [LARGE SCALE GENOMIC DNA]</scope>
    <source>
        <strain evidence="10">70B-A</strain>
    </source>
</reference>
<sequence length="269" mass="31239">MIRSDLHNHTYFSFDSQASMSDMIKSAKEKGLNTLAFTDHHDIDFIYEGITGELDVYTYIQAIEDVRATLSDDFLLLTGIEFGIEKHLHEPLRQLARSHDFDFIISSTHLAKGKDPYEPTYFDGLTRNEGYFSIFEDTLFNVQHFDDFDALGHLDYVIRYWRRDVNKKYTYADFSDVFDAILTTLIRKDKALEVNTSGYVYKLDQPHPSYEVLKRYHQLGGELLTIGSDAHRPENVATSFDVVEKHLMDIGFKSYTVFQKRVPKQIGFN</sequence>
<dbReference type="OrthoDB" id="9775255at2"/>
<dbReference type="SMART" id="SM00481">
    <property type="entry name" value="POLIIIAc"/>
    <property type="match status" value="1"/>
</dbReference>
<feature type="domain" description="Polymerase/histidinol phosphatase N-terminal" evidence="9">
    <location>
        <begin position="4"/>
        <end position="86"/>
    </location>
</feature>
<organism evidence="10 11">
    <name type="scientific">Petrocella atlantisensis</name>
    <dbReference type="NCBI Taxonomy" id="2173034"/>
    <lineage>
        <taxon>Bacteria</taxon>
        <taxon>Bacillati</taxon>
        <taxon>Bacillota</taxon>
        <taxon>Clostridia</taxon>
        <taxon>Lachnospirales</taxon>
        <taxon>Vallitaleaceae</taxon>
        <taxon>Petrocella</taxon>
    </lineage>
</organism>
<dbReference type="NCBIfam" id="TIGR01856">
    <property type="entry name" value="hisJ_fam"/>
    <property type="match status" value="1"/>
</dbReference>
<evidence type="ECO:0000256" key="2">
    <source>
        <dbReference type="ARBA" id="ARBA00009152"/>
    </source>
</evidence>
<evidence type="ECO:0000256" key="1">
    <source>
        <dbReference type="ARBA" id="ARBA00004970"/>
    </source>
</evidence>
<keyword evidence="11" id="KW-1185">Reference proteome</keyword>
<evidence type="ECO:0000256" key="7">
    <source>
        <dbReference type="ARBA" id="ARBA00049158"/>
    </source>
</evidence>
<evidence type="ECO:0000256" key="4">
    <source>
        <dbReference type="ARBA" id="ARBA00022605"/>
    </source>
</evidence>
<dbReference type="EC" id="3.1.3.15" evidence="3 8"/>
<dbReference type="PANTHER" id="PTHR21039:SF0">
    <property type="entry name" value="HISTIDINOL-PHOSPHATASE"/>
    <property type="match status" value="1"/>
</dbReference>
<comment type="catalytic activity">
    <reaction evidence="7 8">
        <text>L-histidinol phosphate + H2O = L-histidinol + phosphate</text>
        <dbReference type="Rhea" id="RHEA:14465"/>
        <dbReference type="ChEBI" id="CHEBI:15377"/>
        <dbReference type="ChEBI" id="CHEBI:43474"/>
        <dbReference type="ChEBI" id="CHEBI:57699"/>
        <dbReference type="ChEBI" id="CHEBI:57980"/>
        <dbReference type="EC" id="3.1.3.15"/>
    </reaction>
</comment>
<dbReference type="Proteomes" id="UP000279029">
    <property type="component" value="Chromosome"/>
</dbReference>
<proteinExistence type="inferred from homology"/>
<dbReference type="GO" id="GO:0004401">
    <property type="term" value="F:histidinol-phosphatase activity"/>
    <property type="evidence" value="ECO:0007669"/>
    <property type="project" value="UniProtKB-UniRule"/>
</dbReference>
<dbReference type="GO" id="GO:0005737">
    <property type="term" value="C:cytoplasm"/>
    <property type="evidence" value="ECO:0007669"/>
    <property type="project" value="TreeGrafter"/>
</dbReference>
<dbReference type="InterPro" id="IPR003141">
    <property type="entry name" value="Pol/His_phosphatase_N"/>
</dbReference>
<evidence type="ECO:0000256" key="8">
    <source>
        <dbReference type="RuleBase" id="RU366003"/>
    </source>
</evidence>
<dbReference type="KEGG" id="cbar:PATL70BA_3131"/>
<gene>
    <name evidence="10" type="ORF">PATL70BA_3131</name>
</gene>
<evidence type="ECO:0000313" key="11">
    <source>
        <dbReference type="Proteomes" id="UP000279029"/>
    </source>
</evidence>
<dbReference type="GO" id="GO:0000105">
    <property type="term" value="P:L-histidine biosynthetic process"/>
    <property type="evidence" value="ECO:0007669"/>
    <property type="project" value="UniProtKB-UniRule"/>
</dbReference>